<feature type="transmembrane region" description="Helical" evidence="2">
    <location>
        <begin position="176"/>
        <end position="201"/>
    </location>
</feature>
<comment type="caution">
    <text evidence="3">The sequence shown here is derived from an EMBL/GenBank/DDBJ whole genome shotgun (WGS) entry which is preliminary data.</text>
</comment>
<evidence type="ECO:0008006" key="5">
    <source>
        <dbReference type="Google" id="ProtNLM"/>
    </source>
</evidence>
<organism evidence="3 4">
    <name type="scientific">Streptomyces pyxinicus</name>
    <dbReference type="NCBI Taxonomy" id="2970331"/>
    <lineage>
        <taxon>Bacteria</taxon>
        <taxon>Bacillati</taxon>
        <taxon>Actinomycetota</taxon>
        <taxon>Actinomycetes</taxon>
        <taxon>Kitasatosporales</taxon>
        <taxon>Streptomycetaceae</taxon>
        <taxon>Streptomyces</taxon>
    </lineage>
</organism>
<evidence type="ECO:0000313" key="4">
    <source>
        <dbReference type="Proteomes" id="UP001205612"/>
    </source>
</evidence>
<feature type="transmembrane region" description="Helical" evidence="2">
    <location>
        <begin position="110"/>
        <end position="128"/>
    </location>
</feature>
<feature type="region of interest" description="Disordered" evidence="1">
    <location>
        <begin position="1"/>
        <end position="76"/>
    </location>
</feature>
<feature type="transmembrane region" description="Helical" evidence="2">
    <location>
        <begin position="135"/>
        <end position="156"/>
    </location>
</feature>
<dbReference type="RefSeq" id="WP_258779300.1">
    <property type="nucleotide sequence ID" value="NZ_JANUGP010000010.1"/>
</dbReference>
<feature type="compositionally biased region" description="Low complexity" evidence="1">
    <location>
        <begin position="35"/>
        <end position="44"/>
    </location>
</feature>
<reference evidence="3 4" key="1">
    <citation type="submission" date="2022-08" db="EMBL/GenBank/DDBJ databases">
        <authorList>
            <person name="Somphong A."/>
            <person name="Phongsopitanun W."/>
        </authorList>
    </citation>
    <scope>NUCLEOTIDE SEQUENCE [LARGE SCALE GENOMIC DNA]</scope>
    <source>
        <strain evidence="3 4">LP11</strain>
    </source>
</reference>
<protein>
    <recommendedName>
        <fullName evidence="5">Integral membrane protein</fullName>
    </recommendedName>
</protein>
<gene>
    <name evidence="3" type="ORF">NX794_15695</name>
</gene>
<dbReference type="Proteomes" id="UP001205612">
    <property type="component" value="Unassembled WGS sequence"/>
</dbReference>
<keyword evidence="2" id="KW-0812">Transmembrane</keyword>
<feature type="compositionally biased region" description="Basic and acidic residues" evidence="1">
    <location>
        <begin position="45"/>
        <end position="63"/>
    </location>
</feature>
<evidence type="ECO:0000313" key="3">
    <source>
        <dbReference type="EMBL" id="MCS0602642.1"/>
    </source>
</evidence>
<keyword evidence="4" id="KW-1185">Reference proteome</keyword>
<evidence type="ECO:0000256" key="1">
    <source>
        <dbReference type="SAM" id="MobiDB-lite"/>
    </source>
</evidence>
<dbReference type="EMBL" id="JANUGP010000010">
    <property type="protein sequence ID" value="MCS0602642.1"/>
    <property type="molecule type" value="Genomic_DNA"/>
</dbReference>
<name>A0ABT2B2J3_9ACTN</name>
<keyword evidence="2" id="KW-1133">Transmembrane helix</keyword>
<feature type="transmembrane region" description="Helical" evidence="2">
    <location>
        <begin position="79"/>
        <end position="98"/>
    </location>
</feature>
<accession>A0ABT2B2J3</accession>
<evidence type="ECO:0000256" key="2">
    <source>
        <dbReference type="SAM" id="Phobius"/>
    </source>
</evidence>
<proteinExistence type="predicted"/>
<keyword evidence="2" id="KW-0472">Membrane</keyword>
<sequence>MEELAELIGRLAEDPSAAGPPAEADPVRRHPGSAAPPAALLARAGTERKDRPAPARAAEDRPARNQAAEGRPPGRGGEAALSIARAAALLVFLCGAAHAPRYRDGLSEAVLGATVVIAGLCMLAALALRARATAVRLVAAAVAAGVTGAVVAGHLLGRTGPAGLAGLWDGTLAPPWLAATTATAAALAALAVLAAGLAVGVSRRRGAGS</sequence>